<keyword evidence="7 14" id="KW-0418">Kinase</keyword>
<evidence type="ECO:0000256" key="7">
    <source>
        <dbReference type="ARBA" id="ARBA00022777"/>
    </source>
</evidence>
<reference evidence="14 15" key="1">
    <citation type="submission" date="2020-08" db="EMBL/GenBank/DDBJ databases">
        <title>Whole genome shotgun sequence of Actinoplanes ianthinogenes NBRC 13996.</title>
        <authorList>
            <person name="Komaki H."/>
            <person name="Tamura T."/>
        </authorList>
    </citation>
    <scope>NUCLEOTIDE SEQUENCE [LARGE SCALE GENOMIC DNA]</scope>
    <source>
        <strain evidence="14 15">NBRC 13996</strain>
    </source>
</reference>
<keyword evidence="6" id="KW-0547">Nucleotide-binding</keyword>
<evidence type="ECO:0000256" key="11">
    <source>
        <dbReference type="ARBA" id="ARBA00048679"/>
    </source>
</evidence>
<comment type="catalytic activity">
    <reaction evidence="10">
        <text>L-threonyl-[protein] + ATP = O-phospho-L-threonyl-[protein] + ADP + H(+)</text>
        <dbReference type="Rhea" id="RHEA:46608"/>
        <dbReference type="Rhea" id="RHEA-COMP:11060"/>
        <dbReference type="Rhea" id="RHEA-COMP:11605"/>
        <dbReference type="ChEBI" id="CHEBI:15378"/>
        <dbReference type="ChEBI" id="CHEBI:30013"/>
        <dbReference type="ChEBI" id="CHEBI:30616"/>
        <dbReference type="ChEBI" id="CHEBI:61977"/>
        <dbReference type="ChEBI" id="CHEBI:456216"/>
        <dbReference type="EC" id="2.7.11.1"/>
    </reaction>
</comment>
<gene>
    <name evidence="14" type="ORF">Aiant_62400</name>
</gene>
<accession>A0ABN6CKS0</accession>
<dbReference type="InterPro" id="IPR000687">
    <property type="entry name" value="RIO_kinase"/>
</dbReference>
<dbReference type="SMART" id="SM00090">
    <property type="entry name" value="RIO"/>
    <property type="match status" value="1"/>
</dbReference>
<dbReference type="EC" id="2.7.11.1" evidence="2"/>
<evidence type="ECO:0000313" key="14">
    <source>
        <dbReference type="EMBL" id="BCJ45583.1"/>
    </source>
</evidence>
<evidence type="ECO:0000256" key="4">
    <source>
        <dbReference type="ARBA" id="ARBA00022679"/>
    </source>
</evidence>
<evidence type="ECO:0000256" key="2">
    <source>
        <dbReference type="ARBA" id="ARBA00012513"/>
    </source>
</evidence>
<dbReference type="PANTHER" id="PTHR45723">
    <property type="entry name" value="SERINE/THREONINE-PROTEIN KINASE RIO1"/>
    <property type="match status" value="1"/>
</dbReference>
<evidence type="ECO:0000313" key="15">
    <source>
        <dbReference type="Proteomes" id="UP000676967"/>
    </source>
</evidence>
<dbReference type="RefSeq" id="WP_425322631.1">
    <property type="nucleotide sequence ID" value="NZ_AP023356.1"/>
</dbReference>
<evidence type="ECO:0000256" key="3">
    <source>
        <dbReference type="ARBA" id="ARBA00022527"/>
    </source>
</evidence>
<evidence type="ECO:0000256" key="10">
    <source>
        <dbReference type="ARBA" id="ARBA00047899"/>
    </source>
</evidence>
<dbReference type="InterPro" id="IPR018934">
    <property type="entry name" value="RIO_dom"/>
</dbReference>
<comment type="catalytic activity">
    <reaction evidence="11">
        <text>L-seryl-[protein] + ATP = O-phospho-L-seryl-[protein] + ADP + H(+)</text>
        <dbReference type="Rhea" id="RHEA:17989"/>
        <dbReference type="Rhea" id="RHEA-COMP:9863"/>
        <dbReference type="Rhea" id="RHEA-COMP:11604"/>
        <dbReference type="ChEBI" id="CHEBI:15378"/>
        <dbReference type="ChEBI" id="CHEBI:29999"/>
        <dbReference type="ChEBI" id="CHEBI:30616"/>
        <dbReference type="ChEBI" id="CHEBI:83421"/>
        <dbReference type="ChEBI" id="CHEBI:456216"/>
        <dbReference type="EC" id="2.7.11.1"/>
    </reaction>
</comment>
<keyword evidence="8" id="KW-0067">ATP-binding</keyword>
<name>A0ABN6CKS0_9ACTN</name>
<proteinExistence type="inferred from homology"/>
<keyword evidence="15" id="KW-1185">Reference proteome</keyword>
<dbReference type="InterPro" id="IPR051272">
    <property type="entry name" value="RIO-type_Ser/Thr_kinase"/>
</dbReference>
<feature type="region of interest" description="Disordered" evidence="12">
    <location>
        <begin position="1"/>
        <end position="62"/>
    </location>
</feature>
<comment type="similarity">
    <text evidence="1">Belongs to the protein kinase superfamily. RIO-type Ser/Thr kinase family.</text>
</comment>
<evidence type="ECO:0000256" key="1">
    <source>
        <dbReference type="ARBA" id="ARBA00009196"/>
    </source>
</evidence>
<dbReference type="Gene3D" id="3.30.200.20">
    <property type="entry name" value="Phosphorylase Kinase, domain 1"/>
    <property type="match status" value="1"/>
</dbReference>
<evidence type="ECO:0000256" key="8">
    <source>
        <dbReference type="ARBA" id="ARBA00022840"/>
    </source>
</evidence>
<keyword evidence="3" id="KW-0723">Serine/threonine-protein kinase</keyword>
<evidence type="ECO:0000256" key="5">
    <source>
        <dbReference type="ARBA" id="ARBA00022723"/>
    </source>
</evidence>
<evidence type="ECO:0000256" key="6">
    <source>
        <dbReference type="ARBA" id="ARBA00022741"/>
    </source>
</evidence>
<dbReference type="GO" id="GO:0016301">
    <property type="term" value="F:kinase activity"/>
    <property type="evidence" value="ECO:0007669"/>
    <property type="project" value="UniProtKB-KW"/>
</dbReference>
<sequence length="305" mass="34509">MREHDSYGPATMRRGRRKFDDDEADFVKTGRLEPALHEDPDLPEVGDRWSTWDGALHGPQPRPDWVRTEHGAVDSELGVLKTGKEADVFLVRRWLPSTGETSMIAAKRYRDGEHRMFHRDAGYLEGRRVRRSREMRAMTNRTTFGKQMIAGQWAAAEFDALGRLWEIGQESGLVCVPYPVQLIGTEVMLEFIGDWETGEAAPRLAQVRSGDEQLEDLWRQMTDALSVLARAQVAHGDLSPYNTLVHDGRLVLIDLPQIVDVIANPRGAEFIVRDVTNVATWFRARGLAIDADELIDRLLLEAGLR</sequence>
<evidence type="ECO:0000256" key="9">
    <source>
        <dbReference type="ARBA" id="ARBA00022842"/>
    </source>
</evidence>
<dbReference type="InterPro" id="IPR011009">
    <property type="entry name" value="Kinase-like_dom_sf"/>
</dbReference>
<dbReference type="Gene3D" id="1.10.510.10">
    <property type="entry name" value="Transferase(Phosphotransferase) domain 1"/>
    <property type="match status" value="1"/>
</dbReference>
<organism evidence="14 15">
    <name type="scientific">Actinoplanes ianthinogenes</name>
    <dbReference type="NCBI Taxonomy" id="122358"/>
    <lineage>
        <taxon>Bacteria</taxon>
        <taxon>Bacillati</taxon>
        <taxon>Actinomycetota</taxon>
        <taxon>Actinomycetes</taxon>
        <taxon>Micromonosporales</taxon>
        <taxon>Micromonosporaceae</taxon>
        <taxon>Actinoplanes</taxon>
    </lineage>
</organism>
<dbReference type="EMBL" id="AP023356">
    <property type="protein sequence ID" value="BCJ45583.1"/>
    <property type="molecule type" value="Genomic_DNA"/>
</dbReference>
<keyword evidence="4" id="KW-0808">Transferase</keyword>
<dbReference type="SUPFAM" id="SSF56112">
    <property type="entry name" value="Protein kinase-like (PK-like)"/>
    <property type="match status" value="1"/>
</dbReference>
<evidence type="ECO:0000256" key="12">
    <source>
        <dbReference type="SAM" id="MobiDB-lite"/>
    </source>
</evidence>
<feature type="domain" description="RIO kinase" evidence="13">
    <location>
        <begin position="44"/>
        <end position="300"/>
    </location>
</feature>
<dbReference type="Pfam" id="PF01163">
    <property type="entry name" value="RIO1"/>
    <property type="match status" value="1"/>
</dbReference>
<keyword evidence="5" id="KW-0479">Metal-binding</keyword>
<protein>
    <recommendedName>
        <fullName evidence="2">non-specific serine/threonine protein kinase</fullName>
        <ecNumber evidence="2">2.7.11.1</ecNumber>
    </recommendedName>
</protein>
<feature type="compositionally biased region" description="Basic and acidic residues" evidence="12">
    <location>
        <begin position="25"/>
        <end position="40"/>
    </location>
</feature>
<keyword evidence="9" id="KW-0460">Magnesium</keyword>
<evidence type="ECO:0000259" key="13">
    <source>
        <dbReference type="SMART" id="SM00090"/>
    </source>
</evidence>
<dbReference type="Proteomes" id="UP000676967">
    <property type="component" value="Chromosome"/>
</dbReference>